<evidence type="ECO:0000313" key="2">
    <source>
        <dbReference type="EMBL" id="CUR33118.1"/>
    </source>
</evidence>
<evidence type="ECO:0000256" key="1">
    <source>
        <dbReference type="SAM" id="MobiDB-lite"/>
    </source>
</evidence>
<sequence>MYRKDEQPTTSAESFKLPFDSLILVHFRTRINVNLVNKVNRVMVKRMREASNEPVGENPSGSEEGSERKNRGKLIESYNLCPG</sequence>
<feature type="compositionally biased region" description="Low complexity" evidence="1">
    <location>
        <begin position="53"/>
        <end position="63"/>
    </location>
</feature>
<gene>
    <name evidence="2" type="ORF">PL9214500365</name>
</gene>
<dbReference type="Proteomes" id="UP000184315">
    <property type="component" value="Unassembled WGS sequence"/>
</dbReference>
<accession>A0A1J1LLN2</accession>
<dbReference type="EMBL" id="CZDF01000156">
    <property type="protein sequence ID" value="CUR33118.1"/>
    <property type="molecule type" value="Genomic_DNA"/>
</dbReference>
<evidence type="ECO:0000313" key="3">
    <source>
        <dbReference type="Proteomes" id="UP000184315"/>
    </source>
</evidence>
<reference evidence="3" key="1">
    <citation type="submission" date="2015-10" db="EMBL/GenBank/DDBJ databases">
        <authorList>
            <person name="Regsiter A."/>
            <person name="william w."/>
        </authorList>
    </citation>
    <scope>NUCLEOTIDE SEQUENCE [LARGE SCALE GENOMIC DNA]</scope>
</reference>
<organism evidence="2 3">
    <name type="scientific">Planktothrix tepida PCC 9214</name>
    <dbReference type="NCBI Taxonomy" id="671072"/>
    <lineage>
        <taxon>Bacteria</taxon>
        <taxon>Bacillati</taxon>
        <taxon>Cyanobacteriota</taxon>
        <taxon>Cyanophyceae</taxon>
        <taxon>Oscillatoriophycideae</taxon>
        <taxon>Oscillatoriales</taxon>
        <taxon>Microcoleaceae</taxon>
        <taxon>Planktothrix</taxon>
    </lineage>
</organism>
<feature type="region of interest" description="Disordered" evidence="1">
    <location>
        <begin position="47"/>
        <end position="83"/>
    </location>
</feature>
<protein>
    <submittedName>
        <fullName evidence="2">Uncharacterized protein</fullName>
    </submittedName>
</protein>
<dbReference type="AlphaFoldDB" id="A0A1J1LLN2"/>
<keyword evidence="3" id="KW-1185">Reference proteome</keyword>
<proteinExistence type="predicted"/>
<name>A0A1J1LLN2_9CYAN</name>